<feature type="transmembrane region" description="Helical" evidence="5">
    <location>
        <begin position="215"/>
        <end position="236"/>
    </location>
</feature>
<feature type="transmembrane region" description="Helical" evidence="5">
    <location>
        <begin position="274"/>
        <end position="294"/>
    </location>
</feature>
<evidence type="ECO:0000313" key="7">
    <source>
        <dbReference type="EMBL" id="KAG8195844.1"/>
    </source>
</evidence>
<dbReference type="PANTHER" id="PTHR24064">
    <property type="entry name" value="SOLUTE CARRIER FAMILY 22 MEMBER"/>
    <property type="match status" value="1"/>
</dbReference>
<sequence>MLMEIQKSPLDRQDASRENEAMDLFDVIGSYGPWQRRTFWVFFYMNMIGTWQLWSVTFLAPNVDFKCADQLHFNNGTTSLDDRRHRNTNTYFNNWTSSFDDSRAQTTSPFVSNKTISFDDRCEVVVDNHSTVAKCTSWNYDVQDNIVSEWDLVCDRQWLVSFAKSVYQFGYLLSVIVFGQMADWLGRFPVIVVCYTITTVAMFLSMLSTSYTMYAVLRFFQAFGRTGLTTTGVVLVMEIMGPGHRAEAGILIQLGWTFGFVSLVAVTWFIRNWIWLQCALGVALLPVAFCYRIIPESPRWLLMRGQKDRLQRLLTEAVELNKRELKVPVKDIQLLKENEDQKAKTLIHLLKLPKMRNRLFIMLYLWLASSFTYYGLSFNTNELAGDMYLNFFLSGLIEFPSTALLYFCTLRVGRRPTLVWFTFGAGIACVAILAVPTDHQWLETTLVMLGKFSVNGSYGLLVLYTNEIYPTVVRTAAVGSCQTAARIGSILAPFVKELGTYTHYSVPNVLYGVLALTSGLLSLLLPETKGKNMPDTMEEGENFGQ</sequence>
<protein>
    <recommendedName>
        <fullName evidence="6">Major facilitator superfamily (MFS) profile domain-containing protein</fullName>
    </recommendedName>
</protein>
<dbReference type="CDD" id="cd17317">
    <property type="entry name" value="MFS_SLC22"/>
    <property type="match status" value="1"/>
</dbReference>
<feature type="transmembrane region" description="Helical" evidence="5">
    <location>
        <begin position="388"/>
        <end position="406"/>
    </location>
</feature>
<comment type="caution">
    <text evidence="7">The sequence shown here is derived from an EMBL/GenBank/DDBJ whole genome shotgun (WGS) entry which is preliminary data.</text>
</comment>
<evidence type="ECO:0000256" key="5">
    <source>
        <dbReference type="SAM" id="Phobius"/>
    </source>
</evidence>
<feature type="transmembrane region" description="Helical" evidence="5">
    <location>
        <begin position="158"/>
        <end position="178"/>
    </location>
</feature>
<dbReference type="SUPFAM" id="SSF103473">
    <property type="entry name" value="MFS general substrate transporter"/>
    <property type="match status" value="1"/>
</dbReference>
<comment type="subcellular location">
    <subcellularLocation>
        <location evidence="1">Membrane</location>
        <topology evidence="1">Multi-pass membrane protein</topology>
    </subcellularLocation>
</comment>
<feature type="transmembrane region" description="Helical" evidence="5">
    <location>
        <begin position="508"/>
        <end position="525"/>
    </location>
</feature>
<gene>
    <name evidence="7" type="ORF">JTE90_008537</name>
</gene>
<evidence type="ECO:0000256" key="4">
    <source>
        <dbReference type="ARBA" id="ARBA00023136"/>
    </source>
</evidence>
<feature type="domain" description="Major facilitator superfamily (MFS) profile" evidence="6">
    <location>
        <begin position="105"/>
        <end position="530"/>
    </location>
</feature>
<organism evidence="7 8">
    <name type="scientific">Oedothorax gibbosus</name>
    <dbReference type="NCBI Taxonomy" id="931172"/>
    <lineage>
        <taxon>Eukaryota</taxon>
        <taxon>Metazoa</taxon>
        <taxon>Ecdysozoa</taxon>
        <taxon>Arthropoda</taxon>
        <taxon>Chelicerata</taxon>
        <taxon>Arachnida</taxon>
        <taxon>Araneae</taxon>
        <taxon>Araneomorphae</taxon>
        <taxon>Entelegynae</taxon>
        <taxon>Araneoidea</taxon>
        <taxon>Linyphiidae</taxon>
        <taxon>Erigoninae</taxon>
        <taxon>Oedothorax</taxon>
    </lineage>
</organism>
<feature type="transmembrane region" description="Helical" evidence="5">
    <location>
        <begin position="190"/>
        <end position="209"/>
    </location>
</feature>
<dbReference type="Pfam" id="PF00083">
    <property type="entry name" value="Sugar_tr"/>
    <property type="match status" value="1"/>
</dbReference>
<reference evidence="7 8" key="1">
    <citation type="journal article" date="2022" name="Nat. Ecol. Evol.">
        <title>A masculinizing supergene underlies an exaggerated male reproductive morph in a spider.</title>
        <authorList>
            <person name="Hendrickx F."/>
            <person name="De Corte Z."/>
            <person name="Sonet G."/>
            <person name="Van Belleghem S.M."/>
            <person name="Kostlbacher S."/>
            <person name="Vangestel C."/>
        </authorList>
    </citation>
    <scope>NUCLEOTIDE SEQUENCE [LARGE SCALE GENOMIC DNA]</scope>
    <source>
        <strain evidence="7">W744_W776</strain>
    </source>
</reference>
<keyword evidence="2 5" id="KW-0812">Transmembrane</keyword>
<evidence type="ECO:0000256" key="3">
    <source>
        <dbReference type="ARBA" id="ARBA00022989"/>
    </source>
</evidence>
<accession>A0AAV6VGP8</accession>
<feature type="transmembrane region" description="Helical" evidence="5">
    <location>
        <begin position="359"/>
        <end position="376"/>
    </location>
</feature>
<keyword evidence="4 5" id="KW-0472">Membrane</keyword>
<keyword evidence="8" id="KW-1185">Reference proteome</keyword>
<dbReference type="AlphaFoldDB" id="A0AAV6VGP8"/>
<keyword evidence="3 5" id="KW-1133">Transmembrane helix</keyword>
<dbReference type="EMBL" id="JAFNEN010000077">
    <property type="protein sequence ID" value="KAG8195844.1"/>
    <property type="molecule type" value="Genomic_DNA"/>
</dbReference>
<dbReference type="PROSITE" id="PS50850">
    <property type="entry name" value="MFS"/>
    <property type="match status" value="1"/>
</dbReference>
<feature type="transmembrane region" description="Helical" evidence="5">
    <location>
        <begin position="39"/>
        <end position="60"/>
    </location>
</feature>
<dbReference type="InterPro" id="IPR005828">
    <property type="entry name" value="MFS_sugar_transport-like"/>
</dbReference>
<evidence type="ECO:0000256" key="1">
    <source>
        <dbReference type="ARBA" id="ARBA00004141"/>
    </source>
</evidence>
<dbReference type="Gene3D" id="1.20.1250.20">
    <property type="entry name" value="MFS general substrate transporter like domains"/>
    <property type="match status" value="1"/>
</dbReference>
<dbReference type="GO" id="GO:0016020">
    <property type="term" value="C:membrane"/>
    <property type="evidence" value="ECO:0007669"/>
    <property type="project" value="UniProtKB-SubCell"/>
</dbReference>
<dbReference type="GO" id="GO:0022857">
    <property type="term" value="F:transmembrane transporter activity"/>
    <property type="evidence" value="ECO:0007669"/>
    <property type="project" value="InterPro"/>
</dbReference>
<name>A0AAV6VGP8_9ARAC</name>
<evidence type="ECO:0000256" key="2">
    <source>
        <dbReference type="ARBA" id="ARBA00022692"/>
    </source>
</evidence>
<proteinExistence type="predicted"/>
<evidence type="ECO:0000259" key="6">
    <source>
        <dbReference type="PROSITE" id="PS50850"/>
    </source>
</evidence>
<feature type="transmembrane region" description="Helical" evidence="5">
    <location>
        <begin position="418"/>
        <end position="436"/>
    </location>
</feature>
<dbReference type="InterPro" id="IPR036259">
    <property type="entry name" value="MFS_trans_sf"/>
</dbReference>
<dbReference type="InterPro" id="IPR020846">
    <property type="entry name" value="MFS_dom"/>
</dbReference>
<evidence type="ECO:0000313" key="8">
    <source>
        <dbReference type="Proteomes" id="UP000827092"/>
    </source>
</evidence>
<feature type="transmembrane region" description="Helical" evidence="5">
    <location>
        <begin position="248"/>
        <end position="268"/>
    </location>
</feature>
<dbReference type="Proteomes" id="UP000827092">
    <property type="component" value="Unassembled WGS sequence"/>
</dbReference>